<dbReference type="KEGG" id="chm:B842_10195"/>
<gene>
    <name evidence="2" type="ORF">B842_10195</name>
</gene>
<sequence length="78" mass="8657">MWLIRLVARLPLDMDPEVRADLLQRTADLLAGWPGEVWRIPGGWTVVARVESADPHALVAGLPLGPWLDVTVEPLVRL</sequence>
<feature type="domain" description="Muconolactone isomerase" evidence="1">
    <location>
        <begin position="2"/>
        <end position="76"/>
    </location>
</feature>
<dbReference type="SUPFAM" id="SSF54909">
    <property type="entry name" value="Dimeric alpha+beta barrel"/>
    <property type="match status" value="1"/>
</dbReference>
<evidence type="ECO:0000313" key="3">
    <source>
        <dbReference type="Proteomes" id="UP000031524"/>
    </source>
</evidence>
<keyword evidence="3" id="KW-1185">Reference proteome</keyword>
<proteinExistence type="predicted"/>
<name>A0A0B5DCN6_9CORY</name>
<dbReference type="Gene3D" id="3.30.70.1060">
    <property type="entry name" value="Dimeric alpha+beta barrel"/>
    <property type="match status" value="1"/>
</dbReference>
<dbReference type="HOGENOM" id="CLU_2616007_0_0_11"/>
<dbReference type="InterPro" id="IPR026029">
    <property type="entry name" value="MLI_dom"/>
</dbReference>
<protein>
    <submittedName>
        <fullName evidence="2">Muconolactone delta-isomerase</fullName>
    </submittedName>
</protein>
<dbReference type="Proteomes" id="UP000031524">
    <property type="component" value="Chromosome"/>
</dbReference>
<evidence type="ECO:0000259" key="1">
    <source>
        <dbReference type="Pfam" id="PF02426"/>
    </source>
</evidence>
<organism evidence="2 3">
    <name type="scientific">Corynebacterium humireducens NBRC 106098 = DSM 45392</name>
    <dbReference type="NCBI Taxonomy" id="1223515"/>
    <lineage>
        <taxon>Bacteria</taxon>
        <taxon>Bacillati</taxon>
        <taxon>Actinomycetota</taxon>
        <taxon>Actinomycetes</taxon>
        <taxon>Mycobacteriales</taxon>
        <taxon>Corynebacteriaceae</taxon>
        <taxon>Corynebacterium</taxon>
    </lineage>
</organism>
<dbReference type="STRING" id="1223515.B842_10195"/>
<dbReference type="AlphaFoldDB" id="A0A0B5DCN6"/>
<accession>A0A0B5DCN6</accession>
<reference evidence="2 3" key="1">
    <citation type="submission" date="2013-04" db="EMBL/GenBank/DDBJ databases">
        <title>Complete genome sequence of Corynebacterium humireducens DSM 45392(T), isolated from a wastewater-fed microbial fuel cell.</title>
        <authorList>
            <person name="Ruckert C."/>
            <person name="Albersmeier A."/>
            <person name="Kalinowski J."/>
        </authorList>
    </citation>
    <scope>NUCLEOTIDE SEQUENCE [LARGE SCALE GENOMIC DNA]</scope>
    <source>
        <strain evidence="3">MFC-5</strain>
    </source>
</reference>
<evidence type="ECO:0000313" key="2">
    <source>
        <dbReference type="EMBL" id="AJE33888.1"/>
    </source>
</evidence>
<keyword evidence="2" id="KW-0413">Isomerase</keyword>
<dbReference type="Pfam" id="PF02426">
    <property type="entry name" value="MIase"/>
    <property type="match status" value="1"/>
</dbReference>
<dbReference type="OrthoDB" id="4426588at2"/>
<dbReference type="InterPro" id="IPR011008">
    <property type="entry name" value="Dimeric_a/b-barrel"/>
</dbReference>
<dbReference type="EMBL" id="CP005286">
    <property type="protein sequence ID" value="AJE33888.1"/>
    <property type="molecule type" value="Genomic_DNA"/>
</dbReference>
<dbReference type="GO" id="GO:0016853">
    <property type="term" value="F:isomerase activity"/>
    <property type="evidence" value="ECO:0007669"/>
    <property type="project" value="UniProtKB-KW"/>
</dbReference>
<dbReference type="RefSeq" id="WP_040086541.1">
    <property type="nucleotide sequence ID" value="NZ_BCSU01000005.1"/>
</dbReference>